<dbReference type="EMBL" id="BDGG01000010">
    <property type="protein sequence ID" value="GAV04179.1"/>
    <property type="molecule type" value="Genomic_DNA"/>
</dbReference>
<dbReference type="STRING" id="947166.A0A1D1VZY0"/>
<proteinExistence type="predicted"/>
<dbReference type="AlphaFoldDB" id="A0A1D1VZY0"/>
<organism evidence="1 2">
    <name type="scientific">Ramazzottius varieornatus</name>
    <name type="common">Water bear</name>
    <name type="synonym">Tardigrade</name>
    <dbReference type="NCBI Taxonomy" id="947166"/>
    <lineage>
        <taxon>Eukaryota</taxon>
        <taxon>Metazoa</taxon>
        <taxon>Ecdysozoa</taxon>
        <taxon>Tardigrada</taxon>
        <taxon>Eutardigrada</taxon>
        <taxon>Parachela</taxon>
        <taxon>Hypsibioidea</taxon>
        <taxon>Ramazzottiidae</taxon>
        <taxon>Ramazzottius</taxon>
    </lineage>
</organism>
<accession>A0A1D1VZY0</accession>
<sequence>MSEAACPLLSESRKQTLWEAVGKMVDTYQHHMSQLQRCKLDGNEIGPERSLEDYWKMKALSGQNCETGDADGPQNSRRAARPSATHVEIEYEWISICDKSGREKDHACYLLLPGAKGACFGPRTPLSGPTDERGISRSEMKRIRQSAAEVALMNSIFDTSPSRRITAEFIQEAVEHVSSHQIANGHPYGISSYQLALERMMDKTMMQYQEVCTVLQLLSWSGLMEAMRARSLSQDEPIDYSIEAKIDGAFRSELTMYIMDKENENPGYLNKQLRQAESEMLQLRQAGKDLRFPYEKRMVCLMALDQFQYGGEEELCEFVSNEI</sequence>
<comment type="caution">
    <text evidence="1">The sequence shown here is derived from an EMBL/GenBank/DDBJ whole genome shotgun (WGS) entry which is preliminary data.</text>
</comment>
<dbReference type="Proteomes" id="UP000186922">
    <property type="component" value="Unassembled WGS sequence"/>
</dbReference>
<name>A0A1D1VZY0_RAMVA</name>
<keyword evidence="2" id="KW-1185">Reference proteome</keyword>
<gene>
    <name evidence="1" type="primary">RvY_14494-1</name>
    <name evidence="1" type="synonym">RvY_14494.1</name>
    <name evidence="1" type="ORF">RvY_14494</name>
</gene>
<dbReference type="Pfam" id="PF14954">
    <property type="entry name" value="LIX1"/>
    <property type="match status" value="1"/>
</dbReference>
<dbReference type="InterPro" id="IPR029270">
    <property type="entry name" value="LIX1"/>
</dbReference>
<dbReference type="OrthoDB" id="6250996at2759"/>
<protein>
    <submittedName>
        <fullName evidence="1">Uncharacterized protein</fullName>
    </submittedName>
</protein>
<reference evidence="1 2" key="1">
    <citation type="journal article" date="2016" name="Nat. Commun.">
        <title>Extremotolerant tardigrade genome and improved radiotolerance of human cultured cells by tardigrade-unique protein.</title>
        <authorList>
            <person name="Hashimoto T."/>
            <person name="Horikawa D.D."/>
            <person name="Saito Y."/>
            <person name="Kuwahara H."/>
            <person name="Kozuka-Hata H."/>
            <person name="Shin-I T."/>
            <person name="Minakuchi Y."/>
            <person name="Ohishi K."/>
            <person name="Motoyama A."/>
            <person name="Aizu T."/>
            <person name="Enomoto A."/>
            <person name="Kondo K."/>
            <person name="Tanaka S."/>
            <person name="Hara Y."/>
            <person name="Koshikawa S."/>
            <person name="Sagara H."/>
            <person name="Miura T."/>
            <person name="Yokobori S."/>
            <person name="Miyagawa K."/>
            <person name="Suzuki Y."/>
            <person name="Kubo T."/>
            <person name="Oyama M."/>
            <person name="Kohara Y."/>
            <person name="Fujiyama A."/>
            <person name="Arakawa K."/>
            <person name="Katayama T."/>
            <person name="Toyoda A."/>
            <person name="Kunieda T."/>
        </authorList>
    </citation>
    <scope>NUCLEOTIDE SEQUENCE [LARGE SCALE GENOMIC DNA]</scope>
    <source>
        <strain evidence="1 2">YOKOZUNA-1</strain>
    </source>
</reference>
<evidence type="ECO:0000313" key="1">
    <source>
        <dbReference type="EMBL" id="GAV04179.1"/>
    </source>
</evidence>
<evidence type="ECO:0000313" key="2">
    <source>
        <dbReference type="Proteomes" id="UP000186922"/>
    </source>
</evidence>